<dbReference type="Pfam" id="PF08007">
    <property type="entry name" value="JmjC_2"/>
    <property type="match status" value="1"/>
</dbReference>
<protein>
    <submittedName>
        <fullName evidence="7">Cupin domain-containing protein</fullName>
    </submittedName>
</protein>
<dbReference type="Pfam" id="PF20514">
    <property type="entry name" value="WHD_ROXA"/>
    <property type="match status" value="1"/>
</dbReference>
<keyword evidence="5" id="KW-0408">Iron</keyword>
<dbReference type="InterPro" id="IPR046799">
    <property type="entry name" value="ROXA-like_wH"/>
</dbReference>
<dbReference type="Proteomes" id="UP001409585">
    <property type="component" value="Unassembled WGS sequence"/>
</dbReference>
<evidence type="ECO:0000313" key="7">
    <source>
        <dbReference type="EMBL" id="GAA4961903.1"/>
    </source>
</evidence>
<dbReference type="Gene3D" id="2.60.120.650">
    <property type="entry name" value="Cupin"/>
    <property type="match status" value="1"/>
</dbReference>
<proteinExistence type="predicted"/>
<dbReference type="PROSITE" id="PS51184">
    <property type="entry name" value="JMJC"/>
    <property type="match status" value="1"/>
</dbReference>
<evidence type="ECO:0000256" key="4">
    <source>
        <dbReference type="ARBA" id="ARBA00023002"/>
    </source>
</evidence>
<evidence type="ECO:0000256" key="5">
    <source>
        <dbReference type="ARBA" id="ARBA00023004"/>
    </source>
</evidence>
<reference evidence="8" key="1">
    <citation type="journal article" date="2019" name="Int. J. Syst. Evol. Microbiol.">
        <title>The Global Catalogue of Microorganisms (GCM) 10K type strain sequencing project: providing services to taxonomists for standard genome sequencing and annotation.</title>
        <authorList>
            <consortium name="The Broad Institute Genomics Platform"/>
            <consortium name="The Broad Institute Genome Sequencing Center for Infectious Disease"/>
            <person name="Wu L."/>
            <person name="Ma J."/>
        </authorList>
    </citation>
    <scope>NUCLEOTIDE SEQUENCE [LARGE SCALE GENOMIC DNA]</scope>
    <source>
        <strain evidence="8">JCM 19134</strain>
    </source>
</reference>
<keyword evidence="4" id="KW-0560">Oxidoreductase</keyword>
<sequence length="389" mass="43247">MAQVDNQSPLGDVPLDTFLSQYWQQQPLLIRQAVAPSLLDVDGNDLAALALDSEIESRIITETNGIWSLQHGPFEEAVFSSLPTSHWTLLVQAVDHYLPSANQLLDLFRCLPNWRLDDIMISYAADGGSVGPHYDQYDVFLLQAGGQRHWQIGQHCDASTQLDRSSDLTLVQDFQCTEDYILNPGDMLYLPPGVAHYGIARGDCITYSIGFRSPSISEAFSSFSDYLTDVTGSDNRYRDPGLQSPSGQISAAQLAHFKAWMQAQLADEERLQQWFGQEMTRGKYSHSITQADDLVPLSSLALNDIPATDVIYKALDSRWAYMEACQQESPVTLFAGGLSFKVSATLAVALCSGSQWQASQLTDLCLTDDDRSAVDQFLQEELLHLEQYE</sequence>
<gene>
    <name evidence="7" type="ORF">GCM10025791_49400</name>
</gene>
<keyword evidence="8" id="KW-1185">Reference proteome</keyword>
<comment type="caution">
    <text evidence="7">The sequence shown here is derived from an EMBL/GenBank/DDBJ whole genome shotgun (WGS) entry which is preliminary data.</text>
</comment>
<feature type="domain" description="JmjC" evidence="6">
    <location>
        <begin position="100"/>
        <end position="228"/>
    </location>
</feature>
<dbReference type="SMART" id="SM00558">
    <property type="entry name" value="JmjC"/>
    <property type="match status" value="1"/>
</dbReference>
<evidence type="ECO:0000256" key="2">
    <source>
        <dbReference type="ARBA" id="ARBA00022723"/>
    </source>
</evidence>
<dbReference type="PANTHER" id="PTHR13096">
    <property type="entry name" value="MINA53 MYC INDUCED NUCLEAR ANTIGEN"/>
    <property type="match status" value="1"/>
</dbReference>
<keyword evidence="3" id="KW-0223">Dioxygenase</keyword>
<evidence type="ECO:0000313" key="8">
    <source>
        <dbReference type="Proteomes" id="UP001409585"/>
    </source>
</evidence>
<comment type="cofactor">
    <cofactor evidence="1">
        <name>Fe(2+)</name>
        <dbReference type="ChEBI" id="CHEBI:29033"/>
    </cofactor>
</comment>
<evidence type="ECO:0000256" key="3">
    <source>
        <dbReference type="ARBA" id="ARBA00022964"/>
    </source>
</evidence>
<dbReference type="GO" id="GO:0016706">
    <property type="term" value="F:2-oxoglutarate-dependent dioxygenase activity"/>
    <property type="evidence" value="ECO:0007669"/>
    <property type="project" value="TreeGrafter"/>
</dbReference>
<keyword evidence="2" id="KW-0479">Metal-binding</keyword>
<dbReference type="InterPro" id="IPR039994">
    <property type="entry name" value="NO66-like"/>
</dbReference>
<evidence type="ECO:0000256" key="1">
    <source>
        <dbReference type="ARBA" id="ARBA00001954"/>
    </source>
</evidence>
<name>A0AAV3U9U2_9ALTE</name>
<dbReference type="RefSeq" id="WP_345428272.1">
    <property type="nucleotide sequence ID" value="NZ_AP031496.1"/>
</dbReference>
<dbReference type="Gene3D" id="3.40.366.30">
    <property type="entry name" value="50S ribosomal protein L16 arginine hydroxylase, Chain A, Domain 2"/>
    <property type="match status" value="1"/>
</dbReference>
<dbReference type="GO" id="GO:0046872">
    <property type="term" value="F:metal ion binding"/>
    <property type="evidence" value="ECO:0007669"/>
    <property type="project" value="UniProtKB-KW"/>
</dbReference>
<organism evidence="7 8">
    <name type="scientific">Halioxenophilus aromaticivorans</name>
    <dbReference type="NCBI Taxonomy" id="1306992"/>
    <lineage>
        <taxon>Bacteria</taxon>
        <taxon>Pseudomonadati</taxon>
        <taxon>Pseudomonadota</taxon>
        <taxon>Gammaproteobacteria</taxon>
        <taxon>Alteromonadales</taxon>
        <taxon>Alteromonadaceae</taxon>
        <taxon>Halioxenophilus</taxon>
    </lineage>
</organism>
<evidence type="ECO:0000259" key="6">
    <source>
        <dbReference type="PROSITE" id="PS51184"/>
    </source>
</evidence>
<dbReference type="PANTHER" id="PTHR13096:SF8">
    <property type="entry name" value="RIBOSOMAL OXYGENASE 1"/>
    <property type="match status" value="1"/>
</dbReference>
<dbReference type="InterPro" id="IPR003347">
    <property type="entry name" value="JmjC_dom"/>
</dbReference>
<dbReference type="AlphaFoldDB" id="A0AAV3U9U2"/>
<dbReference type="SUPFAM" id="SSF51197">
    <property type="entry name" value="Clavaminate synthase-like"/>
    <property type="match status" value="1"/>
</dbReference>
<accession>A0AAV3U9U2</accession>
<dbReference type="EMBL" id="BAABLX010000080">
    <property type="protein sequence ID" value="GAA4961903.1"/>
    <property type="molecule type" value="Genomic_DNA"/>
</dbReference>